<dbReference type="GO" id="GO:0030170">
    <property type="term" value="F:pyridoxal phosphate binding"/>
    <property type="evidence" value="ECO:0007669"/>
    <property type="project" value="InterPro"/>
</dbReference>
<keyword evidence="9" id="KW-1185">Reference proteome</keyword>
<dbReference type="PANTHER" id="PTHR45677">
    <property type="entry name" value="GLUTAMATE DECARBOXYLASE-RELATED"/>
    <property type="match status" value="1"/>
</dbReference>
<dbReference type="Gene3D" id="3.40.640.10">
    <property type="entry name" value="Type I PLP-dependent aspartate aminotransferase-like (Major domain)"/>
    <property type="match status" value="1"/>
</dbReference>
<proteinExistence type="inferred from homology"/>
<dbReference type="GO" id="GO:0016831">
    <property type="term" value="F:carboxy-lyase activity"/>
    <property type="evidence" value="ECO:0007669"/>
    <property type="project" value="UniProtKB-KW"/>
</dbReference>
<evidence type="ECO:0000256" key="2">
    <source>
        <dbReference type="ARBA" id="ARBA00009533"/>
    </source>
</evidence>
<dbReference type="InterPro" id="IPR015424">
    <property type="entry name" value="PyrdxlP-dep_Trfase"/>
</dbReference>
<gene>
    <name evidence="8" type="ORF">BB559_001947</name>
</gene>
<keyword evidence="5 7" id="KW-0456">Lyase</keyword>
<accession>A0A2T9YZ88</accession>
<sequence>MDSSSETSNNYTEDAQVLDSLLTKVHKIIIEYLNEGQNGTGKTLNYLSPKNLISKISPEVPQNGSGEKGYDETISSGLTCPGGSASNTLALVVARNKYFPYVTEYGLCLSDDEKKEVDYKTPVVFTSIHSHYSVDKAVIMLGIGKRNLIAVKCDESGKMDPDALENAVIKAIKENRRPFFVNATAGTTVLGQFDPLEKIGEICRKYDMWFHIDGSLGGSVMFCENERRVLLKGSELANSFTFNPHKMLGVPLQCSFLLVRDGLDEIRNRVALKANYLFHRSEDMDEDDPSSWDIGDSTVGCGRKPDSLKMWLSWRYYGTEGFSNRVSNALLCANRFSELIKERNDKYELFRYPVSNLVSFWYIPKCLRSTCKPDIFTESQKCYPEELAEVTKKICDLVNSKGEILLDYASVTLHEGETPVRVPEFFRIPFNSPIVDENYLEKIINEIEVCGKEIYGEQ</sequence>
<evidence type="ECO:0000256" key="6">
    <source>
        <dbReference type="PIRSR" id="PIRSR602129-50"/>
    </source>
</evidence>
<comment type="cofactor">
    <cofactor evidence="1 6 7">
        <name>pyridoxal 5'-phosphate</name>
        <dbReference type="ChEBI" id="CHEBI:597326"/>
    </cofactor>
</comment>
<evidence type="ECO:0000256" key="5">
    <source>
        <dbReference type="ARBA" id="ARBA00023239"/>
    </source>
</evidence>
<organism evidence="8 9">
    <name type="scientific">Furculomyces boomerangus</name>
    <dbReference type="NCBI Taxonomy" id="61424"/>
    <lineage>
        <taxon>Eukaryota</taxon>
        <taxon>Fungi</taxon>
        <taxon>Fungi incertae sedis</taxon>
        <taxon>Zoopagomycota</taxon>
        <taxon>Kickxellomycotina</taxon>
        <taxon>Harpellomycetes</taxon>
        <taxon>Harpellales</taxon>
        <taxon>Harpellaceae</taxon>
        <taxon>Furculomyces</taxon>
    </lineage>
</organism>
<dbReference type="InterPro" id="IPR021115">
    <property type="entry name" value="Pyridoxal-P_BS"/>
</dbReference>
<evidence type="ECO:0000313" key="9">
    <source>
        <dbReference type="Proteomes" id="UP000245699"/>
    </source>
</evidence>
<evidence type="ECO:0008006" key="10">
    <source>
        <dbReference type="Google" id="ProtNLM"/>
    </source>
</evidence>
<feature type="modified residue" description="N6-(pyridoxal phosphate)lysine" evidence="6">
    <location>
        <position position="246"/>
    </location>
</feature>
<dbReference type="STRING" id="61424.A0A2T9YZ88"/>
<keyword evidence="4 6" id="KW-0663">Pyridoxal phosphate</keyword>
<dbReference type="Proteomes" id="UP000245699">
    <property type="component" value="Unassembled WGS sequence"/>
</dbReference>
<evidence type="ECO:0000256" key="7">
    <source>
        <dbReference type="RuleBase" id="RU000382"/>
    </source>
</evidence>
<evidence type="ECO:0000256" key="4">
    <source>
        <dbReference type="ARBA" id="ARBA00022898"/>
    </source>
</evidence>
<keyword evidence="3" id="KW-0210">Decarboxylase</keyword>
<dbReference type="Pfam" id="PF00282">
    <property type="entry name" value="Pyridoxal_deC"/>
    <property type="match status" value="1"/>
</dbReference>
<name>A0A2T9YZ88_9FUNG</name>
<evidence type="ECO:0000256" key="1">
    <source>
        <dbReference type="ARBA" id="ARBA00001933"/>
    </source>
</evidence>
<evidence type="ECO:0000256" key="3">
    <source>
        <dbReference type="ARBA" id="ARBA00022793"/>
    </source>
</evidence>
<dbReference type="SUPFAM" id="SSF53383">
    <property type="entry name" value="PLP-dependent transferases"/>
    <property type="match status" value="1"/>
</dbReference>
<comment type="similarity">
    <text evidence="2 7">Belongs to the group II decarboxylase family.</text>
</comment>
<dbReference type="PANTHER" id="PTHR45677:SF8">
    <property type="entry name" value="CYSTEINE SULFINIC ACID DECARBOXYLASE"/>
    <property type="match status" value="1"/>
</dbReference>
<dbReference type="InterPro" id="IPR015421">
    <property type="entry name" value="PyrdxlP-dep_Trfase_major"/>
</dbReference>
<reference evidence="8 9" key="1">
    <citation type="journal article" date="2018" name="MBio">
        <title>Comparative Genomics Reveals the Core Gene Toolbox for the Fungus-Insect Symbiosis.</title>
        <authorList>
            <person name="Wang Y."/>
            <person name="Stata M."/>
            <person name="Wang W."/>
            <person name="Stajich J.E."/>
            <person name="White M.M."/>
            <person name="Moncalvo J.M."/>
        </authorList>
    </citation>
    <scope>NUCLEOTIDE SEQUENCE [LARGE SCALE GENOMIC DNA]</scope>
    <source>
        <strain evidence="8 9">AUS-77-4</strain>
    </source>
</reference>
<dbReference type="Gene3D" id="3.90.1150.170">
    <property type="match status" value="1"/>
</dbReference>
<dbReference type="EMBL" id="MBFT01000101">
    <property type="protein sequence ID" value="PVU97650.1"/>
    <property type="molecule type" value="Genomic_DNA"/>
</dbReference>
<dbReference type="PROSITE" id="PS00392">
    <property type="entry name" value="DDC_GAD_HDC_YDC"/>
    <property type="match status" value="1"/>
</dbReference>
<protein>
    <recommendedName>
        <fullName evidence="10">Aminotransferase class V domain-containing protein</fullName>
    </recommendedName>
</protein>
<evidence type="ECO:0000313" key="8">
    <source>
        <dbReference type="EMBL" id="PVU97650.1"/>
    </source>
</evidence>
<dbReference type="GO" id="GO:0005737">
    <property type="term" value="C:cytoplasm"/>
    <property type="evidence" value="ECO:0007669"/>
    <property type="project" value="TreeGrafter"/>
</dbReference>
<dbReference type="OrthoDB" id="392571at2759"/>
<comment type="caution">
    <text evidence="8">The sequence shown here is derived from an EMBL/GenBank/DDBJ whole genome shotgun (WGS) entry which is preliminary data.</text>
</comment>
<dbReference type="AlphaFoldDB" id="A0A2T9YZ88"/>
<dbReference type="InterPro" id="IPR002129">
    <property type="entry name" value="PyrdxlP-dep_de-COase"/>
</dbReference>
<dbReference type="GO" id="GO:0019752">
    <property type="term" value="P:carboxylic acid metabolic process"/>
    <property type="evidence" value="ECO:0007669"/>
    <property type="project" value="InterPro"/>
</dbReference>